<dbReference type="InterPro" id="IPR050146">
    <property type="entry name" value="Type-I_3-dehydroquinase"/>
</dbReference>
<feature type="binding site" evidence="5">
    <location>
        <position position="244"/>
    </location>
    <ligand>
        <name>3-dehydroquinate</name>
        <dbReference type="ChEBI" id="CHEBI:32364"/>
    </ligand>
</feature>
<dbReference type="GO" id="GO:0046279">
    <property type="term" value="P:3,4-dihydroxybenzoate biosynthetic process"/>
    <property type="evidence" value="ECO:0007669"/>
    <property type="project" value="UniProtKB-ARBA"/>
</dbReference>
<dbReference type="GO" id="GO:0009423">
    <property type="term" value="P:chorismate biosynthetic process"/>
    <property type="evidence" value="ECO:0007669"/>
    <property type="project" value="UniProtKB-UniRule"/>
</dbReference>
<protein>
    <recommendedName>
        <fullName evidence="5">3-dehydroquinate dehydratase</fullName>
        <shortName evidence="5">3-dehydroquinase</shortName>
        <ecNumber evidence="5">4.2.1.10</ecNumber>
    </recommendedName>
    <alternativeName>
        <fullName evidence="5">Type I DHQase</fullName>
    </alternativeName>
    <alternativeName>
        <fullName evidence="5">Type I dehydroquinase</fullName>
        <shortName evidence="5">DHQ1</shortName>
    </alternativeName>
</protein>
<dbReference type="RefSeq" id="WP_158278462.1">
    <property type="nucleotide sequence ID" value="NZ_CP122561.1"/>
</dbReference>
<dbReference type="EMBL" id="CP122566">
    <property type="protein sequence ID" value="WGH93745.1"/>
    <property type="molecule type" value="Genomic_DNA"/>
</dbReference>
<accession>A0AAJ6APJ6</accession>
<reference evidence="6 7" key="1">
    <citation type="submission" date="2023-03" db="EMBL/GenBank/DDBJ databases">
        <title>Complete genome sequences of several Auritidibacter ignavus strains isolated from ear infections.</title>
        <authorList>
            <person name="Baehr T."/>
            <person name="Baumhoegger A.M."/>
        </authorList>
    </citation>
    <scope>NUCLEOTIDE SEQUENCE [LARGE SCALE GENOMIC DNA]</scope>
    <source>
        <strain evidence="6 7">BABAE-6</strain>
    </source>
</reference>
<evidence type="ECO:0000256" key="5">
    <source>
        <dbReference type="HAMAP-Rule" id="MF_00214"/>
    </source>
</evidence>
<dbReference type="GO" id="GO:0003855">
    <property type="term" value="F:3-dehydroquinate dehydratase activity"/>
    <property type="evidence" value="ECO:0007669"/>
    <property type="project" value="UniProtKB-UniRule"/>
</dbReference>
<comment type="pathway">
    <text evidence="5">Metabolic intermediate biosynthesis; chorismate biosynthesis; chorismate from D-erythrose 4-phosphate and phosphoenolpyruvate: step 3/7.</text>
</comment>
<evidence type="ECO:0000256" key="4">
    <source>
        <dbReference type="ARBA" id="ARBA00023270"/>
    </source>
</evidence>
<evidence type="ECO:0000256" key="3">
    <source>
        <dbReference type="ARBA" id="ARBA00023239"/>
    </source>
</evidence>
<dbReference type="GO" id="GO:0009073">
    <property type="term" value="P:aromatic amino acid family biosynthetic process"/>
    <property type="evidence" value="ECO:0007669"/>
    <property type="project" value="UniProtKB-KW"/>
</dbReference>
<dbReference type="PANTHER" id="PTHR43699">
    <property type="entry name" value="3-DEHYDROQUINATE DEHYDRATASE"/>
    <property type="match status" value="1"/>
</dbReference>
<dbReference type="GO" id="GO:0008652">
    <property type="term" value="P:amino acid biosynthetic process"/>
    <property type="evidence" value="ECO:0007669"/>
    <property type="project" value="UniProtKB-KW"/>
</dbReference>
<dbReference type="Gene3D" id="3.20.20.70">
    <property type="entry name" value="Aldolase class I"/>
    <property type="match status" value="1"/>
</dbReference>
<evidence type="ECO:0000313" key="7">
    <source>
        <dbReference type="Proteomes" id="UP001224674"/>
    </source>
</evidence>
<keyword evidence="5" id="KW-0028">Amino-acid biosynthesis</keyword>
<dbReference type="Pfam" id="PF01487">
    <property type="entry name" value="DHquinase_I"/>
    <property type="match status" value="1"/>
</dbReference>
<dbReference type="AlphaFoldDB" id="A0AAJ6APJ6"/>
<evidence type="ECO:0000313" key="6">
    <source>
        <dbReference type="EMBL" id="WGH93745.1"/>
    </source>
</evidence>
<dbReference type="HAMAP" id="MF_00214">
    <property type="entry name" value="AroD"/>
    <property type="match status" value="1"/>
</dbReference>
<dbReference type="Proteomes" id="UP001224674">
    <property type="component" value="Chromosome"/>
</dbReference>
<comment type="caution">
    <text evidence="5">Lacks conserved residue(s) required for the propagation of feature annotation.</text>
</comment>
<feature type="binding site" evidence="5">
    <location>
        <begin position="61"/>
        <end position="63"/>
    </location>
    <ligand>
        <name>3-dehydroquinate</name>
        <dbReference type="ChEBI" id="CHEBI:32364"/>
    </ligand>
</feature>
<comment type="catalytic activity">
    <reaction evidence="1 5">
        <text>3-dehydroquinate = 3-dehydroshikimate + H2O</text>
        <dbReference type="Rhea" id="RHEA:21096"/>
        <dbReference type="ChEBI" id="CHEBI:15377"/>
        <dbReference type="ChEBI" id="CHEBI:16630"/>
        <dbReference type="ChEBI" id="CHEBI:32364"/>
        <dbReference type="EC" id="4.2.1.10"/>
    </reaction>
</comment>
<dbReference type="PANTHER" id="PTHR43699:SF1">
    <property type="entry name" value="3-DEHYDROQUINATE DEHYDRATASE"/>
    <property type="match status" value="1"/>
</dbReference>
<keyword evidence="3 5" id="KW-0456">Lyase</keyword>
<feature type="binding site" evidence="5">
    <location>
        <position position="97"/>
    </location>
    <ligand>
        <name>3-dehydroquinate</name>
        <dbReference type="ChEBI" id="CHEBI:32364"/>
    </ligand>
</feature>
<comment type="similarity">
    <text evidence="5">Belongs to the type-I 3-dehydroquinase family.</text>
</comment>
<dbReference type="InterPro" id="IPR013785">
    <property type="entry name" value="Aldolase_TIM"/>
</dbReference>
<gene>
    <name evidence="5 6" type="primary">aroD</name>
    <name evidence="6" type="ORF">QDX21_02805</name>
</gene>
<evidence type="ECO:0000256" key="1">
    <source>
        <dbReference type="ARBA" id="ARBA00001864"/>
    </source>
</evidence>
<feature type="active site" description="Schiff-base intermediate with substrate" evidence="5">
    <location>
        <position position="183"/>
    </location>
</feature>
<organism evidence="6 7">
    <name type="scientific">Auritidibacter ignavus</name>
    <dbReference type="NCBI Taxonomy" id="678932"/>
    <lineage>
        <taxon>Bacteria</taxon>
        <taxon>Bacillati</taxon>
        <taxon>Actinomycetota</taxon>
        <taxon>Actinomycetes</taxon>
        <taxon>Micrococcales</taxon>
        <taxon>Micrococcaceae</taxon>
        <taxon>Auritidibacter</taxon>
    </lineage>
</organism>
<feature type="active site" description="Proton donor/acceptor" evidence="5">
    <location>
        <position position="156"/>
    </location>
</feature>
<comment type="subunit">
    <text evidence="5">Homodimer.</text>
</comment>
<keyword evidence="7" id="KW-1185">Reference proteome</keyword>
<name>A0AAJ6APJ6_9MICC</name>
<keyword evidence="4 5" id="KW-0704">Schiff base</keyword>
<dbReference type="NCBIfam" id="TIGR01093">
    <property type="entry name" value="aroD"/>
    <property type="match status" value="1"/>
</dbReference>
<feature type="binding site" evidence="5">
    <location>
        <position position="248"/>
    </location>
    <ligand>
        <name>3-dehydroquinate</name>
        <dbReference type="ChEBI" id="CHEBI:32364"/>
    </ligand>
</feature>
<dbReference type="EC" id="4.2.1.10" evidence="5"/>
<keyword evidence="2 5" id="KW-0057">Aromatic amino acid biosynthesis</keyword>
<dbReference type="FunFam" id="3.20.20.70:FF:000047">
    <property type="entry name" value="3-dehydroquinate dehydratase"/>
    <property type="match status" value="1"/>
</dbReference>
<dbReference type="CDD" id="cd00502">
    <property type="entry name" value="DHQase_I"/>
    <property type="match status" value="1"/>
</dbReference>
<sequence>MSASKETSRASYPSLTLGTAHFHATHPAIIAPLMGTSRQQILAQAESMRQHPDSSAVSVIEWRVDFYRKHGQPLKVATVYQELIELFDSVPVLATLRTSAEGGQAAISDETYLEVVTALASTPGAIVIDVETARTTAREALQQLQANQVAAVGSYHDFEQTPSTFDILDRLQSMGREGYDLAKIAVTPTSPADVIRINEATYQAASVLAQPVITVAMGPLGIGSRLAGGVFGSAATFASLEAASAPGQIPVHLVAEVAQAIYSETRNLKESAP</sequence>
<dbReference type="SUPFAM" id="SSF51569">
    <property type="entry name" value="Aldolase"/>
    <property type="match status" value="1"/>
</dbReference>
<comment type="function">
    <text evidence="5">Involved in the third step of the chorismate pathway, which leads to the biosynthesis of aromatic amino acids. Catalyzes the cis-dehydration of 3-dehydroquinate (DHQ) and introduces the first double bond of the aromatic ring to yield 3-dehydroshikimate.</text>
</comment>
<evidence type="ECO:0000256" key="2">
    <source>
        <dbReference type="ARBA" id="ARBA00023141"/>
    </source>
</evidence>
<feature type="binding site" evidence="5">
    <location>
        <position position="225"/>
    </location>
    <ligand>
        <name>3-dehydroquinate</name>
        <dbReference type="ChEBI" id="CHEBI:32364"/>
    </ligand>
</feature>
<dbReference type="InterPro" id="IPR001381">
    <property type="entry name" value="DHquinase_I"/>
</dbReference>
<proteinExistence type="inferred from homology"/>